<dbReference type="Proteomes" id="UP000325755">
    <property type="component" value="Chromosome"/>
</dbReference>
<gene>
    <name evidence="1" type="ORF">F6R98_20760</name>
</gene>
<protein>
    <recommendedName>
        <fullName evidence="3">DUF5666 domain-containing protein</fullName>
    </recommendedName>
</protein>
<evidence type="ECO:0000313" key="1">
    <source>
        <dbReference type="EMBL" id="QFY44759.1"/>
    </source>
</evidence>
<dbReference type="OrthoDB" id="8684916at2"/>
<name>A0A5Q0BMC3_9GAMM</name>
<sequence length="219" mass="23582">MDYSSFTRLKYGIAGIIASTALFGCADKTTKPETPPVAAAPAAEAPKPPVAAKKPDAIEGELIVLKATVKAINKKKRIVTLLDENGKQFQVTCGPEIENFSQIRIGDKVTTQFLESVEIEVTASKTAPHADQSETVERAPKGNKPELLVVDKVEVYATVQSIDYNTRQVTLLGPEGKVLKVKAGPNVERFNEIKVNDTVIARLTEAVDVKVEAPAKASK</sequence>
<dbReference type="EMBL" id="CP044205">
    <property type="protein sequence ID" value="QFY44759.1"/>
    <property type="molecule type" value="Genomic_DNA"/>
</dbReference>
<evidence type="ECO:0008006" key="3">
    <source>
        <dbReference type="Google" id="ProtNLM"/>
    </source>
</evidence>
<dbReference type="RefSeq" id="WP_153250724.1">
    <property type="nucleotide sequence ID" value="NZ_CP044205.1"/>
</dbReference>
<dbReference type="AlphaFoldDB" id="A0A5Q0BMC3"/>
<evidence type="ECO:0000313" key="2">
    <source>
        <dbReference type="Proteomes" id="UP000325755"/>
    </source>
</evidence>
<organism evidence="1 2">
    <name type="scientific">Candidatus Methylospira mobilis</name>
    <dbReference type="NCBI Taxonomy" id="1808979"/>
    <lineage>
        <taxon>Bacteria</taxon>
        <taxon>Pseudomonadati</taxon>
        <taxon>Pseudomonadota</taxon>
        <taxon>Gammaproteobacteria</taxon>
        <taxon>Methylococcales</taxon>
        <taxon>Methylococcaceae</taxon>
        <taxon>Candidatus Methylospira</taxon>
    </lineage>
</organism>
<dbReference type="InParanoid" id="A0A5Q0BMC3"/>
<proteinExistence type="predicted"/>
<dbReference type="KEGG" id="mmob:F6R98_20760"/>
<accession>A0A5Q0BMC3</accession>
<reference evidence="1 2" key="1">
    <citation type="submission" date="2019-09" db="EMBL/GenBank/DDBJ databases">
        <title>Ecophysiology of the spiral-shaped methanotroph Methylospira mobilis as revealed by the complete genome sequence.</title>
        <authorList>
            <person name="Oshkin I.Y."/>
            <person name="Dedysh S.N."/>
            <person name="Miroshnikov K."/>
            <person name="Danilova O.V."/>
            <person name="Hakobyan A."/>
            <person name="Liesack W."/>
        </authorList>
    </citation>
    <scope>NUCLEOTIDE SEQUENCE [LARGE SCALE GENOMIC DNA]</scope>
    <source>
        <strain evidence="1 2">Shm1</strain>
    </source>
</reference>
<keyword evidence="2" id="KW-1185">Reference proteome</keyword>